<dbReference type="WBParaSite" id="nRc.2.0.1.t35306-RA">
    <property type="protein sequence ID" value="nRc.2.0.1.t35306-RA"/>
    <property type="gene ID" value="nRc.2.0.1.g35306"/>
</dbReference>
<dbReference type="AlphaFoldDB" id="A0A915KB19"/>
<organism evidence="1 2">
    <name type="scientific">Romanomermis culicivorax</name>
    <name type="common">Nematode worm</name>
    <dbReference type="NCBI Taxonomy" id="13658"/>
    <lineage>
        <taxon>Eukaryota</taxon>
        <taxon>Metazoa</taxon>
        <taxon>Ecdysozoa</taxon>
        <taxon>Nematoda</taxon>
        <taxon>Enoplea</taxon>
        <taxon>Dorylaimia</taxon>
        <taxon>Mermithida</taxon>
        <taxon>Mermithoidea</taxon>
        <taxon>Mermithidae</taxon>
        <taxon>Romanomermis</taxon>
    </lineage>
</organism>
<dbReference type="Proteomes" id="UP000887565">
    <property type="component" value="Unplaced"/>
</dbReference>
<proteinExistence type="predicted"/>
<evidence type="ECO:0000313" key="2">
    <source>
        <dbReference type="WBParaSite" id="nRc.2.0.1.t35306-RA"/>
    </source>
</evidence>
<keyword evidence="1" id="KW-1185">Reference proteome</keyword>
<reference evidence="2" key="1">
    <citation type="submission" date="2022-11" db="UniProtKB">
        <authorList>
            <consortium name="WormBaseParasite"/>
        </authorList>
    </citation>
    <scope>IDENTIFICATION</scope>
</reference>
<name>A0A915KB19_ROMCU</name>
<protein>
    <submittedName>
        <fullName evidence="2">Uncharacterized protein</fullName>
    </submittedName>
</protein>
<evidence type="ECO:0000313" key="1">
    <source>
        <dbReference type="Proteomes" id="UP000887565"/>
    </source>
</evidence>
<sequence length="116" mass="12917">MEKKLSVCTINYVYCTRTVVLYTLGTSSPQPAKIGYKYDFELRLTTNDVGTYSGMNFSANTPQEMPSPPVQNRFCRTPTMSSSGQISAASAIWYGTAFDNSDVISTKQCNESRKNR</sequence>
<accession>A0A915KB19</accession>